<evidence type="ECO:0000256" key="1">
    <source>
        <dbReference type="PROSITE-ProRule" id="PRU01251"/>
    </source>
</evidence>
<dbReference type="PROSITE" id="PS51903">
    <property type="entry name" value="CLP_R"/>
    <property type="match status" value="1"/>
</dbReference>
<keyword evidence="4" id="KW-1185">Reference proteome</keyword>
<dbReference type="AlphaFoldDB" id="A0A6M1KRG0"/>
<dbReference type="PANTHER" id="PTHR47016:SF5">
    <property type="entry name" value="CLP DOMAIN SUPERFAMILY PROTEIN"/>
    <property type="match status" value="1"/>
</dbReference>
<keyword evidence="3" id="KW-0645">Protease</keyword>
<evidence type="ECO:0000259" key="2">
    <source>
        <dbReference type="PROSITE" id="PS51903"/>
    </source>
</evidence>
<dbReference type="InterPro" id="IPR004176">
    <property type="entry name" value="Clp_R_N"/>
</dbReference>
<reference evidence="3 4" key="1">
    <citation type="submission" date="2020-02" db="EMBL/GenBank/DDBJ databases">
        <title>Draft Genome Sequence of Verrucosispora sp. Strain CWR15, Isolated from Gulf of Mexico Sponge.</title>
        <authorList>
            <person name="Kennedy S.J."/>
            <person name="Cella E."/>
            <person name="Azarian T."/>
            <person name="Baker B.J."/>
            <person name="Shaw L.N."/>
        </authorList>
    </citation>
    <scope>NUCLEOTIDE SEQUENCE [LARGE SCALE GENOMIC DNA]</scope>
    <source>
        <strain evidence="3 4">CWR15</strain>
    </source>
</reference>
<dbReference type="EMBL" id="SAIY01000001">
    <property type="protein sequence ID" value="NGM11595.1"/>
    <property type="molecule type" value="Genomic_DNA"/>
</dbReference>
<feature type="domain" description="Clp R" evidence="2">
    <location>
        <begin position="2"/>
        <end position="191"/>
    </location>
</feature>
<dbReference type="Gene3D" id="1.10.1780.10">
    <property type="entry name" value="Clp, N-terminal domain"/>
    <property type="match status" value="2"/>
</dbReference>
<dbReference type="Pfam" id="PF02861">
    <property type="entry name" value="Clp_N"/>
    <property type="match status" value="2"/>
</dbReference>
<dbReference type="InterPro" id="IPR044217">
    <property type="entry name" value="CLPT1/2"/>
</dbReference>
<comment type="caution">
    <text evidence="3">The sequence shown here is derived from an EMBL/GenBank/DDBJ whole genome shotgun (WGS) entry which is preliminary data.</text>
</comment>
<evidence type="ECO:0000313" key="4">
    <source>
        <dbReference type="Proteomes" id="UP000478148"/>
    </source>
</evidence>
<keyword evidence="1" id="KW-0677">Repeat</keyword>
<name>A0A6M1KRG0_9ACTN</name>
<dbReference type="SUPFAM" id="SSF81923">
    <property type="entry name" value="Double Clp-N motif"/>
    <property type="match status" value="2"/>
</dbReference>
<sequence>MFERFTDRAREVVRRAREEARAEGQRPVGTEHLLLAVLADGDGLAARVLRDAGVTADDLRERVRRHTATGGSGLGEADAAALREIGIDLAAIVTRIEESFGKDALREAVPAPRRRWGRRRPTGGPFSARSKKVLELSLREAIRLRHRHIGTEHILLGLLREGNGLAALALTEAGVDLADVRQRVEVALRASA</sequence>
<dbReference type="PANTHER" id="PTHR47016">
    <property type="entry name" value="ATP-DEPENDENT CLP PROTEASE ATP-BINDING SUBUNIT CLPT1, CHLOROPLASTIC"/>
    <property type="match status" value="1"/>
</dbReference>
<dbReference type="RefSeq" id="WP_164445478.1">
    <property type="nucleotide sequence ID" value="NZ_SAIY01000001.1"/>
</dbReference>
<dbReference type="Proteomes" id="UP000478148">
    <property type="component" value="Unassembled WGS sequence"/>
</dbReference>
<protein>
    <submittedName>
        <fullName evidence="3">Clp protease</fullName>
    </submittedName>
</protein>
<dbReference type="GO" id="GO:0008233">
    <property type="term" value="F:peptidase activity"/>
    <property type="evidence" value="ECO:0007669"/>
    <property type="project" value="UniProtKB-KW"/>
</dbReference>
<proteinExistence type="predicted"/>
<keyword evidence="3" id="KW-0378">Hydrolase</keyword>
<organism evidence="3 4">
    <name type="scientific">Verrucosispora sioxanthis</name>
    <dbReference type="NCBI Taxonomy" id="2499994"/>
    <lineage>
        <taxon>Bacteria</taxon>
        <taxon>Bacillati</taxon>
        <taxon>Actinomycetota</taxon>
        <taxon>Actinomycetes</taxon>
        <taxon>Micromonosporales</taxon>
        <taxon>Micromonosporaceae</taxon>
        <taxon>Micromonospora</taxon>
    </lineage>
</organism>
<accession>A0A6M1KRG0</accession>
<evidence type="ECO:0000313" key="3">
    <source>
        <dbReference type="EMBL" id="NGM11595.1"/>
    </source>
</evidence>
<gene>
    <name evidence="3" type="ORF">ENC19_02290</name>
</gene>
<dbReference type="GO" id="GO:0006508">
    <property type="term" value="P:proteolysis"/>
    <property type="evidence" value="ECO:0007669"/>
    <property type="project" value="UniProtKB-KW"/>
</dbReference>
<dbReference type="InterPro" id="IPR036628">
    <property type="entry name" value="Clp_N_dom_sf"/>
</dbReference>